<dbReference type="AlphaFoldDB" id="A0A8H6JQD2"/>
<comment type="caution">
    <text evidence="1">The sequence shown here is derived from an EMBL/GenBank/DDBJ whole genome shotgun (WGS) entry which is preliminary data.</text>
</comment>
<evidence type="ECO:0000313" key="2">
    <source>
        <dbReference type="Proteomes" id="UP000652219"/>
    </source>
</evidence>
<keyword evidence="2" id="KW-1185">Reference proteome</keyword>
<proteinExistence type="predicted"/>
<protein>
    <submittedName>
        <fullName evidence="1">Uncharacterized protein</fullName>
    </submittedName>
</protein>
<reference evidence="1 2" key="1">
    <citation type="journal article" date="2020" name="Phytopathology">
        <title>Genome Sequence Resources of Colletotrichum truncatum, C. plurivorum, C. musicola, and C. sojae: Four Species Pathogenic to Soybean (Glycine max).</title>
        <authorList>
            <person name="Rogerio F."/>
            <person name="Boufleur T.R."/>
            <person name="Ciampi-Guillardi M."/>
            <person name="Sukno S.A."/>
            <person name="Thon M.R."/>
            <person name="Massola Junior N.S."/>
            <person name="Baroncelli R."/>
        </authorList>
    </citation>
    <scope>NUCLEOTIDE SEQUENCE [LARGE SCALE GENOMIC DNA]</scope>
    <source>
        <strain evidence="1 2">LFN0009</strain>
    </source>
</reference>
<dbReference type="Proteomes" id="UP000652219">
    <property type="component" value="Unassembled WGS sequence"/>
</dbReference>
<evidence type="ECO:0000313" key="1">
    <source>
        <dbReference type="EMBL" id="KAF6816936.1"/>
    </source>
</evidence>
<accession>A0A8H6JQD2</accession>
<gene>
    <name evidence="1" type="ORF">CSOJ01_02633</name>
</gene>
<name>A0A8H6JQD2_9PEZI</name>
<organism evidence="1 2">
    <name type="scientific">Colletotrichum sojae</name>
    <dbReference type="NCBI Taxonomy" id="2175907"/>
    <lineage>
        <taxon>Eukaryota</taxon>
        <taxon>Fungi</taxon>
        <taxon>Dikarya</taxon>
        <taxon>Ascomycota</taxon>
        <taxon>Pezizomycotina</taxon>
        <taxon>Sordariomycetes</taxon>
        <taxon>Hypocreomycetidae</taxon>
        <taxon>Glomerellales</taxon>
        <taxon>Glomerellaceae</taxon>
        <taxon>Colletotrichum</taxon>
        <taxon>Colletotrichum orchidearum species complex</taxon>
    </lineage>
</organism>
<sequence>MSASDEFHHDEVIPGRRLFSNQSDTRKTPYTTLKATLTIATLLQPALPAPAAFNFCAGAPADGSCPADKDTKTRCQDICGNCKPNCFGGPPDLGATCCTQADGTINIFCFRTRKNNC</sequence>
<dbReference type="EMBL" id="WIGN01000024">
    <property type="protein sequence ID" value="KAF6816936.1"/>
    <property type="molecule type" value="Genomic_DNA"/>
</dbReference>